<evidence type="ECO:0000313" key="4">
    <source>
        <dbReference type="Proteomes" id="UP000242715"/>
    </source>
</evidence>
<reference evidence="4" key="1">
    <citation type="journal article" date="2017" name="Front. Plant Sci.">
        <title>Climate Clever Clovers: New Paradigm to Reduce the Environmental Footprint of Ruminants by Breeding Low Methanogenic Forages Utilizing Haplotype Variation.</title>
        <authorList>
            <person name="Kaur P."/>
            <person name="Appels R."/>
            <person name="Bayer P.E."/>
            <person name="Keeble-Gagnere G."/>
            <person name="Wang J."/>
            <person name="Hirakawa H."/>
            <person name="Shirasawa K."/>
            <person name="Vercoe P."/>
            <person name="Stefanova K."/>
            <person name="Durmic Z."/>
            <person name="Nichols P."/>
            <person name="Revell C."/>
            <person name="Isobe S.N."/>
            <person name="Edwards D."/>
            <person name="Erskine W."/>
        </authorList>
    </citation>
    <scope>NUCLEOTIDE SEQUENCE [LARGE SCALE GENOMIC DNA]</scope>
    <source>
        <strain evidence="4">cv. Daliak</strain>
    </source>
</reference>
<dbReference type="GO" id="GO:0043565">
    <property type="term" value="F:sequence-specific DNA binding"/>
    <property type="evidence" value="ECO:0007669"/>
    <property type="project" value="InterPro"/>
</dbReference>
<dbReference type="PANTHER" id="PTHR46354">
    <property type="entry name" value="DOG1 DOMAIN-CONTAINING PROTEIN"/>
    <property type="match status" value="1"/>
</dbReference>
<organism evidence="3 4">
    <name type="scientific">Trifolium subterraneum</name>
    <name type="common">Subterranean clover</name>
    <dbReference type="NCBI Taxonomy" id="3900"/>
    <lineage>
        <taxon>Eukaryota</taxon>
        <taxon>Viridiplantae</taxon>
        <taxon>Streptophyta</taxon>
        <taxon>Embryophyta</taxon>
        <taxon>Tracheophyta</taxon>
        <taxon>Spermatophyta</taxon>
        <taxon>Magnoliopsida</taxon>
        <taxon>eudicotyledons</taxon>
        <taxon>Gunneridae</taxon>
        <taxon>Pentapetalae</taxon>
        <taxon>rosids</taxon>
        <taxon>fabids</taxon>
        <taxon>Fabales</taxon>
        <taxon>Fabaceae</taxon>
        <taxon>Papilionoideae</taxon>
        <taxon>50 kb inversion clade</taxon>
        <taxon>NPAAA clade</taxon>
        <taxon>Hologalegina</taxon>
        <taxon>IRL clade</taxon>
        <taxon>Trifolieae</taxon>
        <taxon>Trifolium</taxon>
    </lineage>
</organism>
<name>A0A2Z6MZ05_TRISU</name>
<protein>
    <recommendedName>
        <fullName evidence="2">DOG1 domain-containing protein</fullName>
    </recommendedName>
</protein>
<dbReference type="PANTHER" id="PTHR46354:SF13">
    <property type="entry name" value="PROTEIN DOG1-LIKE 4"/>
    <property type="match status" value="1"/>
</dbReference>
<gene>
    <name evidence="3" type="ORF">TSUD_162290</name>
</gene>
<evidence type="ECO:0000313" key="3">
    <source>
        <dbReference type="EMBL" id="GAU35123.1"/>
    </source>
</evidence>
<dbReference type="AlphaFoldDB" id="A0A2Z6MZ05"/>
<feature type="domain" description="DOG1" evidence="2">
    <location>
        <begin position="6"/>
        <end position="226"/>
    </location>
</feature>
<accession>A0A2Z6MZ05</accession>
<dbReference type="Proteomes" id="UP000242715">
    <property type="component" value="Unassembled WGS sequence"/>
</dbReference>
<keyword evidence="1" id="KW-0175">Coiled coil</keyword>
<dbReference type="EMBL" id="DF973576">
    <property type="protein sequence ID" value="GAU35123.1"/>
    <property type="molecule type" value="Genomic_DNA"/>
</dbReference>
<sequence>MTDVNVAAFEEFLHGWMIRQRNYLDDLLSAQQQQQELDDSDRLNLLNRVICHYGQYFEEKSKIAHQNILLLFSPPWFSSLERTFLWVAGFKPGLTFQLVNKTLEDLSENQRQRLSELNQETKRKERELNDELAKVHESMAGPPLVDMIRSHGRVCLSRSFMAEEGTVPSTVKETLENLVTNADALRTETALRVVQILKPAQVLNFFVAVAELQLRIRSLGLDKDAQSGNQGVHSGYLSTPNVVSLMSILDEQDQTAREREYRNAKHVIKAKQKSQTLKMKQIYKVEKM</sequence>
<evidence type="ECO:0000256" key="1">
    <source>
        <dbReference type="SAM" id="Coils"/>
    </source>
</evidence>
<dbReference type="InterPro" id="IPR025422">
    <property type="entry name" value="TGA_domain"/>
</dbReference>
<evidence type="ECO:0000259" key="2">
    <source>
        <dbReference type="PROSITE" id="PS51806"/>
    </source>
</evidence>
<dbReference type="InterPro" id="IPR051886">
    <property type="entry name" value="Seed_Dev/Stress_Resp_Reg"/>
</dbReference>
<dbReference type="OrthoDB" id="781635at2759"/>
<proteinExistence type="predicted"/>
<keyword evidence="4" id="KW-1185">Reference proteome</keyword>
<dbReference type="PROSITE" id="PS51806">
    <property type="entry name" value="DOG1"/>
    <property type="match status" value="1"/>
</dbReference>
<feature type="coiled-coil region" evidence="1">
    <location>
        <begin position="100"/>
        <end position="138"/>
    </location>
</feature>
<dbReference type="GO" id="GO:0006351">
    <property type="term" value="P:DNA-templated transcription"/>
    <property type="evidence" value="ECO:0007669"/>
    <property type="project" value="InterPro"/>
</dbReference>
<dbReference type="Pfam" id="PF14144">
    <property type="entry name" value="DOG1"/>
    <property type="match status" value="1"/>
</dbReference>